<comment type="caution">
    <text evidence="1">The sequence shown here is derived from an EMBL/GenBank/DDBJ whole genome shotgun (WGS) entry which is preliminary data.</text>
</comment>
<accession>A0ABT0D5Y4</accession>
<gene>
    <name evidence="1" type="ORF">MWN34_00350</name>
</gene>
<evidence type="ECO:0000313" key="2">
    <source>
        <dbReference type="Proteomes" id="UP001203284"/>
    </source>
</evidence>
<proteinExistence type="predicted"/>
<dbReference type="RefSeq" id="WP_247025643.1">
    <property type="nucleotide sequence ID" value="NZ_JALKCH010000001.1"/>
</dbReference>
<organism evidence="1 2">
    <name type="scientific">Ancylobacter crimeensis</name>
    <dbReference type="NCBI Taxonomy" id="2579147"/>
    <lineage>
        <taxon>Bacteria</taxon>
        <taxon>Pseudomonadati</taxon>
        <taxon>Pseudomonadota</taxon>
        <taxon>Alphaproteobacteria</taxon>
        <taxon>Hyphomicrobiales</taxon>
        <taxon>Xanthobacteraceae</taxon>
        <taxon>Ancylobacter</taxon>
    </lineage>
</organism>
<dbReference type="EMBL" id="JALKCH010000001">
    <property type="protein sequence ID" value="MCK0195354.1"/>
    <property type="molecule type" value="Genomic_DNA"/>
</dbReference>
<evidence type="ECO:0000313" key="1">
    <source>
        <dbReference type="EMBL" id="MCK0195354.1"/>
    </source>
</evidence>
<sequence length="374" mass="39028">MATLKGVTLTLKIGPGVPAPARRSVIEALESAQTTCAIGAKSGFQLTFVFSKTSEIATDLLPGGYFDPLTRVILVATVNGLPQVLADGPIMRQDLVAAAEPGTAKLTVTGEDLSAYMDLIELTGIPYPAMPVVAQIALILAKYAVFGVVPLVIPPISSDLKIPTSGWDTHQGTDLAYVEQQAKSAGYVFSVRPGPSPGASLAYFGPPIRVGAPQPALAVDFDRASNVDGLTLSFDANNAIMPYTFLRIPVVGTEIPVPVPDIGILKPPLAARPFVPAKIRQIPNGRFGLGDVLKHVIAGRGGTDPVNGSGSINVAAYGRALEAGGLVGVRGAGRAYDGMWFVKSVSNTLSRGNWKQSFQISRDGLVSQTSTVPT</sequence>
<evidence type="ECO:0008006" key="3">
    <source>
        <dbReference type="Google" id="ProtNLM"/>
    </source>
</evidence>
<reference evidence="1 2" key="1">
    <citation type="submission" date="2022-04" db="EMBL/GenBank/DDBJ databases">
        <authorList>
            <person name="Grouzdev D.S."/>
            <person name="Pantiukh K.S."/>
            <person name="Krutkina M.S."/>
        </authorList>
    </citation>
    <scope>NUCLEOTIDE SEQUENCE [LARGE SCALE GENOMIC DNA]</scope>
    <source>
        <strain evidence="1 2">6x-1</strain>
    </source>
</reference>
<name>A0ABT0D5Y4_9HYPH</name>
<dbReference type="Proteomes" id="UP001203284">
    <property type="component" value="Unassembled WGS sequence"/>
</dbReference>
<keyword evidence="2" id="KW-1185">Reference proteome</keyword>
<protein>
    <recommendedName>
        <fullName evidence="3">Phage tail protein</fullName>
    </recommendedName>
</protein>